<reference evidence="2 3" key="1">
    <citation type="journal article" date="2021" name="Elife">
        <title>Chloroplast acquisition without the gene transfer in kleptoplastic sea slugs, Plakobranchus ocellatus.</title>
        <authorList>
            <person name="Maeda T."/>
            <person name="Takahashi S."/>
            <person name="Yoshida T."/>
            <person name="Shimamura S."/>
            <person name="Takaki Y."/>
            <person name="Nagai Y."/>
            <person name="Toyoda A."/>
            <person name="Suzuki Y."/>
            <person name="Arimoto A."/>
            <person name="Ishii H."/>
            <person name="Satoh N."/>
            <person name="Nishiyama T."/>
            <person name="Hasebe M."/>
            <person name="Maruyama T."/>
            <person name="Minagawa J."/>
            <person name="Obokata J."/>
            <person name="Shigenobu S."/>
        </authorList>
    </citation>
    <scope>NUCLEOTIDE SEQUENCE [LARGE SCALE GENOMIC DNA]</scope>
</reference>
<evidence type="ECO:0000256" key="1">
    <source>
        <dbReference type="SAM" id="MobiDB-lite"/>
    </source>
</evidence>
<feature type="compositionally biased region" description="Polar residues" evidence="1">
    <location>
        <begin position="40"/>
        <end position="50"/>
    </location>
</feature>
<evidence type="ECO:0000313" key="3">
    <source>
        <dbReference type="Proteomes" id="UP000735302"/>
    </source>
</evidence>
<feature type="region of interest" description="Disordered" evidence="1">
    <location>
        <begin position="28"/>
        <end position="79"/>
    </location>
</feature>
<dbReference type="EMBL" id="BLXT01007756">
    <property type="protein sequence ID" value="GFO42165.1"/>
    <property type="molecule type" value="Genomic_DNA"/>
</dbReference>
<name>A0AAV4DE07_9GAST</name>
<dbReference type="AlphaFoldDB" id="A0AAV4DE07"/>
<comment type="caution">
    <text evidence="2">The sequence shown here is derived from an EMBL/GenBank/DDBJ whole genome shotgun (WGS) entry which is preliminary data.</text>
</comment>
<proteinExistence type="predicted"/>
<evidence type="ECO:0000313" key="2">
    <source>
        <dbReference type="EMBL" id="GFO42165.1"/>
    </source>
</evidence>
<accession>A0AAV4DE07</accession>
<keyword evidence="3" id="KW-1185">Reference proteome</keyword>
<gene>
    <name evidence="2" type="ORF">PoB_006867000</name>
</gene>
<feature type="compositionally biased region" description="Basic and acidic residues" evidence="1">
    <location>
        <begin position="52"/>
        <end position="64"/>
    </location>
</feature>
<sequence>MSLASFRLSESKVISLLTPSDIAMRDGDVSHLNPHLPQPISASSKPTLATSFRRENNSREDKPQQKANIRLQEAFLTKQ</sequence>
<protein>
    <submittedName>
        <fullName evidence="2">Uncharacterized protein</fullName>
    </submittedName>
</protein>
<dbReference type="Proteomes" id="UP000735302">
    <property type="component" value="Unassembled WGS sequence"/>
</dbReference>
<organism evidence="2 3">
    <name type="scientific">Plakobranchus ocellatus</name>
    <dbReference type="NCBI Taxonomy" id="259542"/>
    <lineage>
        <taxon>Eukaryota</taxon>
        <taxon>Metazoa</taxon>
        <taxon>Spiralia</taxon>
        <taxon>Lophotrochozoa</taxon>
        <taxon>Mollusca</taxon>
        <taxon>Gastropoda</taxon>
        <taxon>Heterobranchia</taxon>
        <taxon>Euthyneura</taxon>
        <taxon>Panpulmonata</taxon>
        <taxon>Sacoglossa</taxon>
        <taxon>Placobranchoidea</taxon>
        <taxon>Plakobranchidae</taxon>
        <taxon>Plakobranchus</taxon>
    </lineage>
</organism>